<evidence type="ECO:0000313" key="8">
    <source>
        <dbReference type="Proteomes" id="UP000032866"/>
    </source>
</evidence>
<protein>
    <recommendedName>
        <fullName evidence="2">cysteine-S-conjugate beta-lyase</fullName>
        <ecNumber evidence="2">4.4.1.13</ecNumber>
    </recommendedName>
</protein>
<dbReference type="KEGG" id="bct:GEM_5803"/>
<gene>
    <name evidence="7" type="ORF">GEM_5803</name>
</gene>
<dbReference type="Gene3D" id="3.40.640.10">
    <property type="entry name" value="Type I PLP-dependent aspartate aminotransferase-like (Major domain)"/>
    <property type="match status" value="1"/>
</dbReference>
<reference evidence="7 8" key="1">
    <citation type="journal article" date="2012" name="J. Bacteriol.">
        <title>Complete Genome Sequence of Burkholderia sp. Strain GG4, a Betaproteobacterium That Reduces 3-Oxo-N-Acylhomoserine Lactones and Produces Different N-Acylhomoserine Lactones.</title>
        <authorList>
            <person name="Hong K.W."/>
            <person name="Koh C.L."/>
            <person name="Sam C.K."/>
            <person name="Yin W.F."/>
            <person name="Chan K.G."/>
        </authorList>
    </citation>
    <scope>NUCLEOTIDE SEQUENCE [LARGE SCALE GENOMIC DNA]</scope>
    <source>
        <strain evidence="7 8">GG4</strain>
    </source>
</reference>
<dbReference type="AlphaFoldDB" id="A0A9W3K729"/>
<sequence>MYDFDEILDRSRSNSMKWAQARQWLTPEQYAADPLPMWVADMDFRVAPPILDALSRELELGVFGYGGTPDSYREAVVDWQLRRFGWRAVPEWITQSPGVISALNMAIQAFSRPGDFILVQTPVYFHIHSDVVVNGRRLAQAPLVLKGGRYHFDPEVFEAAIRPGTKLFILCNPHNPTGNVWTRDELLTMASICERHGILVISDEVHQDLIFGNGKKHVPFASLNDAVAQNSIVCTAPSKTFNIAGLSCANIFIPNERLRQTYRAQGERNGSFLVNTMGTAACEAAYRHGEPWADAMLEYVRGNQEHFAKRINELNLPLLVTPTGALYLAWVDFRGLGMATAELHDLLLRRARLWLDPGSKFGVEGEGFMRINLACPRSVVDEALLRLTSALSD</sequence>
<name>A0A9W3K729_BURCE</name>
<dbReference type="GO" id="GO:0008483">
    <property type="term" value="F:transaminase activity"/>
    <property type="evidence" value="ECO:0007669"/>
    <property type="project" value="UniProtKB-KW"/>
</dbReference>
<keyword evidence="7" id="KW-0032">Aminotransferase</keyword>
<dbReference type="EMBL" id="CP003775">
    <property type="protein sequence ID" value="AFQ52187.1"/>
    <property type="molecule type" value="Genomic_DNA"/>
</dbReference>
<dbReference type="PANTHER" id="PTHR43525:SF1">
    <property type="entry name" value="PROTEIN MALY"/>
    <property type="match status" value="1"/>
</dbReference>
<dbReference type="GO" id="GO:0030170">
    <property type="term" value="F:pyridoxal phosphate binding"/>
    <property type="evidence" value="ECO:0007669"/>
    <property type="project" value="InterPro"/>
</dbReference>
<dbReference type="GO" id="GO:0047804">
    <property type="term" value="F:cysteine-S-conjugate beta-lyase activity"/>
    <property type="evidence" value="ECO:0007669"/>
    <property type="project" value="UniProtKB-EC"/>
</dbReference>
<dbReference type="CDD" id="cd00609">
    <property type="entry name" value="AAT_like"/>
    <property type="match status" value="1"/>
</dbReference>
<dbReference type="PANTHER" id="PTHR43525">
    <property type="entry name" value="PROTEIN MALY"/>
    <property type="match status" value="1"/>
</dbReference>
<evidence type="ECO:0000256" key="2">
    <source>
        <dbReference type="ARBA" id="ARBA00012224"/>
    </source>
</evidence>
<evidence type="ECO:0000256" key="5">
    <source>
        <dbReference type="ARBA" id="ARBA00037974"/>
    </source>
</evidence>
<dbReference type="Gene3D" id="3.90.1150.10">
    <property type="entry name" value="Aspartate Aminotransferase, domain 1"/>
    <property type="match status" value="1"/>
</dbReference>
<dbReference type="Proteomes" id="UP000032866">
    <property type="component" value="Chromosome 2"/>
</dbReference>
<dbReference type="InterPro" id="IPR015424">
    <property type="entry name" value="PyrdxlP-dep_Trfase"/>
</dbReference>
<evidence type="ECO:0000256" key="4">
    <source>
        <dbReference type="ARBA" id="ARBA00023239"/>
    </source>
</evidence>
<comment type="cofactor">
    <cofactor evidence="1">
        <name>pyridoxal 5'-phosphate</name>
        <dbReference type="ChEBI" id="CHEBI:597326"/>
    </cofactor>
</comment>
<keyword evidence="7" id="KW-0808">Transferase</keyword>
<dbReference type="NCBIfam" id="TIGR04350">
    <property type="entry name" value="C_S_lyase_PatB"/>
    <property type="match status" value="1"/>
</dbReference>
<evidence type="ECO:0000313" key="7">
    <source>
        <dbReference type="EMBL" id="AFQ52187.1"/>
    </source>
</evidence>
<dbReference type="SUPFAM" id="SSF53383">
    <property type="entry name" value="PLP-dependent transferases"/>
    <property type="match status" value="1"/>
</dbReference>
<dbReference type="EC" id="4.4.1.13" evidence="2"/>
<dbReference type="InterPro" id="IPR004839">
    <property type="entry name" value="Aminotransferase_I/II_large"/>
</dbReference>
<feature type="domain" description="Aminotransferase class I/classII large" evidence="6">
    <location>
        <begin position="63"/>
        <end position="386"/>
    </location>
</feature>
<comment type="similarity">
    <text evidence="5">Belongs to the class-II pyridoxal-phosphate-dependent aminotransferase family. MalY/PatB cystathionine beta-lyase subfamily.</text>
</comment>
<evidence type="ECO:0000256" key="3">
    <source>
        <dbReference type="ARBA" id="ARBA00022898"/>
    </source>
</evidence>
<dbReference type="InterPro" id="IPR015422">
    <property type="entry name" value="PyrdxlP-dep_Trfase_small"/>
</dbReference>
<dbReference type="InterPro" id="IPR027619">
    <property type="entry name" value="C-S_lyase_PatB-like"/>
</dbReference>
<evidence type="ECO:0000256" key="1">
    <source>
        <dbReference type="ARBA" id="ARBA00001933"/>
    </source>
</evidence>
<keyword evidence="4" id="KW-0456">Lyase</keyword>
<proteinExistence type="inferred from homology"/>
<dbReference type="InterPro" id="IPR015421">
    <property type="entry name" value="PyrdxlP-dep_Trfase_major"/>
</dbReference>
<dbReference type="InterPro" id="IPR051798">
    <property type="entry name" value="Class-II_PLP-Dep_Aminotrans"/>
</dbReference>
<dbReference type="Pfam" id="PF00155">
    <property type="entry name" value="Aminotran_1_2"/>
    <property type="match status" value="1"/>
</dbReference>
<keyword evidence="3" id="KW-0663">Pyridoxal phosphate</keyword>
<organism evidence="7 8">
    <name type="scientific">Burkholderia cepacia GG4</name>
    <dbReference type="NCBI Taxonomy" id="1009846"/>
    <lineage>
        <taxon>Bacteria</taxon>
        <taxon>Pseudomonadati</taxon>
        <taxon>Pseudomonadota</taxon>
        <taxon>Betaproteobacteria</taxon>
        <taxon>Burkholderiales</taxon>
        <taxon>Burkholderiaceae</taxon>
        <taxon>Burkholderia</taxon>
        <taxon>Burkholderia cepacia complex</taxon>
    </lineage>
</organism>
<evidence type="ECO:0000259" key="6">
    <source>
        <dbReference type="Pfam" id="PF00155"/>
    </source>
</evidence>
<dbReference type="RefSeq" id="WP_014900940.1">
    <property type="nucleotide sequence ID" value="NC_018514.1"/>
</dbReference>
<accession>A0A9W3K729</accession>